<name>A0ABS7IZP6_9SPHN</name>
<dbReference type="Proteomes" id="UP000783253">
    <property type="component" value="Unassembled WGS sequence"/>
</dbReference>
<dbReference type="PANTHER" id="PTHR37691:SF1">
    <property type="entry name" value="BLR3518 PROTEIN"/>
    <property type="match status" value="1"/>
</dbReference>
<evidence type="ECO:0000313" key="2">
    <source>
        <dbReference type="EMBL" id="MBX7459050.1"/>
    </source>
</evidence>
<feature type="signal peptide" evidence="1">
    <location>
        <begin position="1"/>
        <end position="24"/>
    </location>
</feature>
<dbReference type="EMBL" id="JAIGNK010000004">
    <property type="protein sequence ID" value="MBX7459050.1"/>
    <property type="molecule type" value="Genomic_DNA"/>
</dbReference>
<sequence>MKAIALKMTLMSAAAALLASSVSAQDMSAFKTGPVFHDFGPHAAIDGLEPFAADTEFSHSFDVAKAAEEGARNRGFESAARFINMHVANGVAEENIRVAVVVHGPAVLDVLSAEGWAAHEREGENGNAAMVRAMLDHGVRFIVCGQSATAQGVSADQLIEGVEMDLSAMTAHAKLQQRGYTVNPF</sequence>
<reference evidence="2 3" key="1">
    <citation type="submission" date="2021-08" db="EMBL/GenBank/DDBJ databases">
        <title>Comparative Genomics Analysis of the Genus Qipengyuania Reveals Extensive Genetic Diversity and Metabolic Versatility, Including the Description of Fifteen Novel Species.</title>
        <authorList>
            <person name="Liu Y."/>
        </authorList>
    </citation>
    <scope>NUCLEOTIDE SEQUENCE [LARGE SCALE GENOMIC DNA]</scope>
    <source>
        <strain evidence="2 3">1NDH17</strain>
    </source>
</reference>
<keyword evidence="3" id="KW-1185">Reference proteome</keyword>
<evidence type="ECO:0000256" key="1">
    <source>
        <dbReference type="SAM" id="SignalP"/>
    </source>
</evidence>
<dbReference type="Gene3D" id="3.40.1260.10">
    <property type="entry name" value="DsrEFH-like"/>
    <property type="match status" value="1"/>
</dbReference>
<gene>
    <name evidence="2" type="ORF">K3152_12390</name>
</gene>
<dbReference type="InterPro" id="IPR003787">
    <property type="entry name" value="Sulphur_relay_DsrE/F-like"/>
</dbReference>
<keyword evidence="1" id="KW-0732">Signal</keyword>
<feature type="chain" id="PRO_5045089917" evidence="1">
    <location>
        <begin position="25"/>
        <end position="185"/>
    </location>
</feature>
<dbReference type="Pfam" id="PF02635">
    <property type="entry name" value="DsrE"/>
    <property type="match status" value="1"/>
</dbReference>
<organism evidence="2 3">
    <name type="scientific">Qipengyuania polymorpha</name>
    <dbReference type="NCBI Taxonomy" id="2867234"/>
    <lineage>
        <taxon>Bacteria</taxon>
        <taxon>Pseudomonadati</taxon>
        <taxon>Pseudomonadota</taxon>
        <taxon>Alphaproteobacteria</taxon>
        <taxon>Sphingomonadales</taxon>
        <taxon>Erythrobacteraceae</taxon>
        <taxon>Qipengyuania</taxon>
    </lineage>
</organism>
<accession>A0ABS7IZP6</accession>
<dbReference type="PANTHER" id="PTHR37691">
    <property type="entry name" value="BLR3518 PROTEIN"/>
    <property type="match status" value="1"/>
</dbReference>
<evidence type="ECO:0000313" key="3">
    <source>
        <dbReference type="Proteomes" id="UP000783253"/>
    </source>
</evidence>
<protein>
    <submittedName>
        <fullName evidence="2">DsrE family protein</fullName>
    </submittedName>
</protein>
<dbReference type="RefSeq" id="WP_221574451.1">
    <property type="nucleotide sequence ID" value="NZ_JAIGNK010000004.1"/>
</dbReference>
<proteinExistence type="predicted"/>
<dbReference type="InterPro" id="IPR027396">
    <property type="entry name" value="DsrEFH-like"/>
</dbReference>
<dbReference type="SUPFAM" id="SSF75169">
    <property type="entry name" value="DsrEFH-like"/>
    <property type="match status" value="1"/>
</dbReference>
<comment type="caution">
    <text evidence="2">The sequence shown here is derived from an EMBL/GenBank/DDBJ whole genome shotgun (WGS) entry which is preliminary data.</text>
</comment>